<reference evidence="4 5" key="1">
    <citation type="submission" date="2016-07" db="EMBL/GenBank/DDBJ databases">
        <title>Complete genome sequence of Altererythrobacter dongtanensis KCTC 22672, a type strain with esterase isolated from tidal flat.</title>
        <authorList>
            <person name="Cheng H."/>
            <person name="Wu Y.-H."/>
            <person name="Zhou P."/>
            <person name="Huo Y.-Y."/>
            <person name="Wang C.-S."/>
            <person name="Xu X.-W."/>
        </authorList>
    </citation>
    <scope>NUCLEOTIDE SEQUENCE [LARGE SCALE GENOMIC DNA]</scope>
    <source>
        <strain evidence="4 5">KCTC 22672</strain>
    </source>
</reference>
<feature type="domain" description="Beta-lactamase-related" evidence="3">
    <location>
        <begin position="121"/>
        <end position="411"/>
    </location>
</feature>
<evidence type="ECO:0000313" key="5">
    <source>
        <dbReference type="Proteomes" id="UP000092932"/>
    </source>
</evidence>
<keyword evidence="5" id="KW-1185">Reference proteome</keyword>
<evidence type="ECO:0000256" key="2">
    <source>
        <dbReference type="SAM" id="SignalP"/>
    </source>
</evidence>
<evidence type="ECO:0000259" key="3">
    <source>
        <dbReference type="Pfam" id="PF00144"/>
    </source>
</evidence>
<dbReference type="STRING" id="692370.A6F68_01730"/>
<dbReference type="InterPro" id="IPR050789">
    <property type="entry name" value="Diverse_Enzym_Activities"/>
</dbReference>
<feature type="signal peptide" evidence="2">
    <location>
        <begin position="1"/>
        <end position="22"/>
    </location>
</feature>
<feature type="region of interest" description="Disordered" evidence="1">
    <location>
        <begin position="20"/>
        <end position="48"/>
    </location>
</feature>
<dbReference type="KEGG" id="ado:A6F68_01730"/>
<keyword evidence="4" id="KW-0378">Hydrolase</keyword>
<dbReference type="EC" id="3.5.1.46" evidence="4"/>
<keyword evidence="2" id="KW-0732">Signal</keyword>
<gene>
    <name evidence="4" type="primary">nylB'</name>
    <name evidence="4" type="ORF">A6F68_01730</name>
</gene>
<organism evidence="4 5">
    <name type="scientific">Tsuneonella dongtanensis</name>
    <dbReference type="NCBI Taxonomy" id="692370"/>
    <lineage>
        <taxon>Bacteria</taxon>
        <taxon>Pseudomonadati</taxon>
        <taxon>Pseudomonadota</taxon>
        <taxon>Alphaproteobacteria</taxon>
        <taxon>Sphingomonadales</taxon>
        <taxon>Erythrobacteraceae</taxon>
        <taxon>Tsuneonella</taxon>
    </lineage>
</organism>
<dbReference type="Proteomes" id="UP000092932">
    <property type="component" value="Chromosome"/>
</dbReference>
<dbReference type="PATRIC" id="fig|692370.5.peg.1744"/>
<dbReference type="EMBL" id="CP016591">
    <property type="protein sequence ID" value="ANY20242.1"/>
    <property type="molecule type" value="Genomic_DNA"/>
</dbReference>
<dbReference type="InterPro" id="IPR001466">
    <property type="entry name" value="Beta-lactam-related"/>
</dbReference>
<name>A0A1B2ADK5_9SPHN</name>
<dbReference type="SUPFAM" id="SSF56601">
    <property type="entry name" value="beta-lactamase/transpeptidase-like"/>
    <property type="match status" value="1"/>
</dbReference>
<accession>A0A1B2ADK5</accession>
<dbReference type="Gene3D" id="3.40.710.10">
    <property type="entry name" value="DD-peptidase/beta-lactamase superfamily"/>
    <property type="match status" value="1"/>
</dbReference>
<feature type="compositionally biased region" description="Low complexity" evidence="1">
    <location>
        <begin position="20"/>
        <end position="35"/>
    </location>
</feature>
<evidence type="ECO:0000256" key="1">
    <source>
        <dbReference type="SAM" id="MobiDB-lite"/>
    </source>
</evidence>
<dbReference type="PANTHER" id="PTHR43283">
    <property type="entry name" value="BETA-LACTAMASE-RELATED"/>
    <property type="match status" value="1"/>
</dbReference>
<feature type="chain" id="PRO_5008534072" evidence="2">
    <location>
        <begin position="23"/>
        <end position="436"/>
    </location>
</feature>
<dbReference type="InterPro" id="IPR012338">
    <property type="entry name" value="Beta-lactam/transpept-like"/>
</dbReference>
<dbReference type="GO" id="GO:0019875">
    <property type="term" value="F:6-aminohexanoate-dimer hydrolase activity"/>
    <property type="evidence" value="ECO:0007669"/>
    <property type="project" value="UniProtKB-EC"/>
</dbReference>
<dbReference type="PANTHER" id="PTHR43283:SF7">
    <property type="entry name" value="BETA-LACTAMASE-RELATED DOMAIN-CONTAINING PROTEIN"/>
    <property type="match status" value="1"/>
</dbReference>
<evidence type="ECO:0000313" key="4">
    <source>
        <dbReference type="EMBL" id="ANY20242.1"/>
    </source>
</evidence>
<proteinExistence type="predicted"/>
<dbReference type="OrthoDB" id="9814204at2"/>
<dbReference type="Pfam" id="PF00144">
    <property type="entry name" value="Beta-lactamase"/>
    <property type="match status" value="1"/>
</dbReference>
<dbReference type="AlphaFoldDB" id="A0A1B2ADK5"/>
<sequence>MRTVLTAITSGLLLLASPSAHAQQAPASPAESDPATLGWMEGSPPPPEKRVLFRDGGHLQFPKTRWAFAHLRELMPTAVIARGGERVSALPKALRTDLDSVTFTPLGRSGTMTWSQAFEDVYGDAVLVLHKGRIVYERYSGVMKPDQPHIAFSVTKSYFGTLAEILIAEGKIDEQAPVSRYVPELASSGFGDATVRQVLDMTTGIAFSEDYTDPNADIARFSLAVGAVPAPRGYTGPLSAYDYLLTIAKKGSHGEGFTYRSANTEVIGWIIARVTGKRAHEVMSERIWSQIGAEHDGAILVDSAGAPFTAGGLNLTLRDMARFGETMRLGGRFNGRQVVPASVIAKIREGAGKADFAKAGYRTLPGWSYKSQWWVSHNAHGAYMARGIHGQAIYIDPAAEMVIARFASNPQASNVRFDDISLPAYHAVAERLMAKR</sequence>
<protein>
    <submittedName>
        <fullName evidence="4">6-aminohexanoate-dimer hydrolase</fullName>
        <ecNumber evidence="4">3.5.1.46</ecNumber>
    </submittedName>
</protein>